<organism evidence="4 5">
    <name type="scientific">Nakamurella aerolata</name>
    <dbReference type="NCBI Taxonomy" id="1656892"/>
    <lineage>
        <taxon>Bacteria</taxon>
        <taxon>Bacillati</taxon>
        <taxon>Actinomycetota</taxon>
        <taxon>Actinomycetes</taxon>
        <taxon>Nakamurellales</taxon>
        <taxon>Nakamurellaceae</taxon>
        <taxon>Nakamurella</taxon>
    </lineage>
</organism>
<reference evidence="4 5" key="1">
    <citation type="submission" date="2020-05" db="EMBL/GenBank/DDBJ databases">
        <title>Nakamurella sp. DB0629 isolated from air conditioner.</title>
        <authorList>
            <person name="Kim D.H."/>
            <person name="Kim D.-U."/>
        </authorList>
    </citation>
    <scope>NUCLEOTIDE SEQUENCE [LARGE SCALE GENOMIC DNA]</scope>
    <source>
        <strain evidence="4 5">DB0629</strain>
    </source>
</reference>
<evidence type="ECO:0000256" key="2">
    <source>
        <dbReference type="SAM" id="Phobius"/>
    </source>
</evidence>
<evidence type="ECO:0000313" key="5">
    <source>
        <dbReference type="Proteomes" id="UP000562984"/>
    </source>
</evidence>
<accession>A0A849A8T3</accession>
<comment type="caution">
    <text evidence="4">The sequence shown here is derived from an EMBL/GenBank/DDBJ whole genome shotgun (WGS) entry which is preliminary data.</text>
</comment>
<feature type="domain" description="Protein-glutamine gamma-glutamyltransferase-like C-terminal" evidence="3">
    <location>
        <begin position="156"/>
        <end position="234"/>
    </location>
</feature>
<dbReference type="Pfam" id="PF13559">
    <property type="entry name" value="DUF4129"/>
    <property type="match status" value="1"/>
</dbReference>
<feature type="transmembrane region" description="Helical" evidence="2">
    <location>
        <begin position="81"/>
        <end position="103"/>
    </location>
</feature>
<evidence type="ECO:0000313" key="4">
    <source>
        <dbReference type="EMBL" id="NNG36026.1"/>
    </source>
</evidence>
<sequence>MNRPAAPPRLSTSLRAAIFGIATLAIVGLALVAGQIGRWTARTPTGTPVQTVQRPTLRTSAAEISMSQRDVAPPDGNSLDWLYKTIIIVGLIALGVVVAMWWARTVRDWVRQRQIAETAPDIAPEVVAVPAVPTIAEAAVGRQFDPRAAADAIVSCWLWVEKAAAAQGVPREDQDTPTEFLQRYLDQTSARHPGRAEENDRRTAAAAALLPLYQRARFDQAALTETAALQARDAALTLGAGKTRGRAADVNTDPDRPAPQEQSSTSTTATGPTGRRGTRGGHR</sequence>
<feature type="region of interest" description="Disordered" evidence="1">
    <location>
        <begin position="239"/>
        <end position="283"/>
    </location>
</feature>
<keyword evidence="2" id="KW-0812">Transmembrane</keyword>
<protein>
    <recommendedName>
        <fullName evidence="3">Protein-glutamine gamma-glutamyltransferase-like C-terminal domain-containing protein</fullName>
    </recommendedName>
</protein>
<keyword evidence="2" id="KW-1133">Transmembrane helix</keyword>
<dbReference type="InterPro" id="IPR025403">
    <property type="entry name" value="TgpA-like_C"/>
</dbReference>
<keyword evidence="2" id="KW-0472">Membrane</keyword>
<dbReference type="EMBL" id="JABEND010000004">
    <property type="protein sequence ID" value="NNG36026.1"/>
    <property type="molecule type" value="Genomic_DNA"/>
</dbReference>
<proteinExistence type="predicted"/>
<name>A0A849A8T3_9ACTN</name>
<gene>
    <name evidence="4" type="ORF">HKD39_09930</name>
</gene>
<evidence type="ECO:0000259" key="3">
    <source>
        <dbReference type="Pfam" id="PF13559"/>
    </source>
</evidence>
<feature type="compositionally biased region" description="Low complexity" evidence="1">
    <location>
        <begin position="263"/>
        <end position="275"/>
    </location>
</feature>
<evidence type="ECO:0000256" key="1">
    <source>
        <dbReference type="SAM" id="MobiDB-lite"/>
    </source>
</evidence>
<dbReference type="RefSeq" id="WP_171199687.1">
    <property type="nucleotide sequence ID" value="NZ_JABEND010000004.1"/>
</dbReference>
<feature type="transmembrane region" description="Helical" evidence="2">
    <location>
        <begin position="12"/>
        <end position="36"/>
    </location>
</feature>
<dbReference type="AlphaFoldDB" id="A0A849A8T3"/>
<keyword evidence="5" id="KW-1185">Reference proteome</keyword>
<dbReference type="Proteomes" id="UP000562984">
    <property type="component" value="Unassembled WGS sequence"/>
</dbReference>